<proteinExistence type="predicted"/>
<dbReference type="EMBL" id="GBXM01097926">
    <property type="protein sequence ID" value="JAH10651.1"/>
    <property type="molecule type" value="Transcribed_RNA"/>
</dbReference>
<evidence type="ECO:0000313" key="1">
    <source>
        <dbReference type="EMBL" id="JAH10651.1"/>
    </source>
</evidence>
<sequence length="24" mass="2577">MTTRGSTWAVVRGNGSAVWQTVLV</sequence>
<accession>A0A0E9Q177</accession>
<dbReference type="AlphaFoldDB" id="A0A0E9Q177"/>
<reference evidence="1" key="2">
    <citation type="journal article" date="2015" name="Fish Shellfish Immunol.">
        <title>Early steps in the European eel (Anguilla anguilla)-Vibrio vulnificus interaction in the gills: Role of the RtxA13 toxin.</title>
        <authorList>
            <person name="Callol A."/>
            <person name="Pajuelo D."/>
            <person name="Ebbesson L."/>
            <person name="Teles M."/>
            <person name="MacKenzie S."/>
            <person name="Amaro C."/>
        </authorList>
    </citation>
    <scope>NUCLEOTIDE SEQUENCE</scope>
</reference>
<organism evidence="1">
    <name type="scientific">Anguilla anguilla</name>
    <name type="common">European freshwater eel</name>
    <name type="synonym">Muraena anguilla</name>
    <dbReference type="NCBI Taxonomy" id="7936"/>
    <lineage>
        <taxon>Eukaryota</taxon>
        <taxon>Metazoa</taxon>
        <taxon>Chordata</taxon>
        <taxon>Craniata</taxon>
        <taxon>Vertebrata</taxon>
        <taxon>Euteleostomi</taxon>
        <taxon>Actinopterygii</taxon>
        <taxon>Neopterygii</taxon>
        <taxon>Teleostei</taxon>
        <taxon>Anguilliformes</taxon>
        <taxon>Anguillidae</taxon>
        <taxon>Anguilla</taxon>
    </lineage>
</organism>
<name>A0A0E9Q177_ANGAN</name>
<protein>
    <submittedName>
        <fullName evidence="1">Uncharacterized protein</fullName>
    </submittedName>
</protein>
<reference evidence="1" key="1">
    <citation type="submission" date="2014-11" db="EMBL/GenBank/DDBJ databases">
        <authorList>
            <person name="Amaro Gonzalez C."/>
        </authorList>
    </citation>
    <scope>NUCLEOTIDE SEQUENCE</scope>
</reference>